<comment type="caution">
    <text evidence="2">The sequence shown here is derived from an EMBL/GenBank/DDBJ whole genome shotgun (WGS) entry which is preliminary data.</text>
</comment>
<dbReference type="Proteomes" id="UP000187203">
    <property type="component" value="Unassembled WGS sequence"/>
</dbReference>
<evidence type="ECO:0000313" key="3">
    <source>
        <dbReference type="Proteomes" id="UP000187203"/>
    </source>
</evidence>
<reference evidence="3" key="1">
    <citation type="submission" date="2013-09" db="EMBL/GenBank/DDBJ databases">
        <title>Corchorus olitorius genome sequencing.</title>
        <authorList>
            <person name="Alam M."/>
            <person name="Haque M.S."/>
            <person name="Islam M.S."/>
            <person name="Emdad E.M."/>
            <person name="Islam M.M."/>
            <person name="Ahmed B."/>
            <person name="Halim A."/>
            <person name="Hossen Q.M.M."/>
            <person name="Hossain M.Z."/>
            <person name="Ahmed R."/>
            <person name="Khan M.M."/>
            <person name="Islam R."/>
            <person name="Rashid M.M."/>
            <person name="Khan S.A."/>
            <person name="Rahman M.S."/>
            <person name="Alam M."/>
            <person name="Yahiya A.S."/>
            <person name="Khan M.S."/>
            <person name="Azam M.S."/>
            <person name="Haque T."/>
            <person name="Lashkar M.Z.H."/>
            <person name="Akhand A.I."/>
            <person name="Morshed G."/>
            <person name="Roy S."/>
            <person name="Uddin K.S."/>
            <person name="Rabeya T."/>
            <person name="Hossain A.S."/>
            <person name="Chowdhury A."/>
            <person name="Snigdha A.R."/>
            <person name="Mortoza M.S."/>
            <person name="Matin S.A."/>
            <person name="Hoque S.M.E."/>
            <person name="Islam M.K."/>
            <person name="Roy D.K."/>
            <person name="Haider R."/>
            <person name="Moosa M.M."/>
            <person name="Elias S.M."/>
            <person name="Hasan A.M."/>
            <person name="Jahan S."/>
            <person name="Shafiuddin M."/>
            <person name="Mahmood N."/>
            <person name="Shommy N.S."/>
        </authorList>
    </citation>
    <scope>NUCLEOTIDE SEQUENCE [LARGE SCALE GENOMIC DNA]</scope>
    <source>
        <strain evidence="3">cv. O-4</strain>
    </source>
</reference>
<keyword evidence="3" id="KW-1185">Reference proteome</keyword>
<feature type="region of interest" description="Disordered" evidence="1">
    <location>
        <begin position="1"/>
        <end position="30"/>
    </location>
</feature>
<feature type="compositionally biased region" description="Basic and acidic residues" evidence="1">
    <location>
        <begin position="11"/>
        <end position="21"/>
    </location>
</feature>
<organism evidence="2 3">
    <name type="scientific">Corchorus olitorius</name>
    <dbReference type="NCBI Taxonomy" id="93759"/>
    <lineage>
        <taxon>Eukaryota</taxon>
        <taxon>Viridiplantae</taxon>
        <taxon>Streptophyta</taxon>
        <taxon>Embryophyta</taxon>
        <taxon>Tracheophyta</taxon>
        <taxon>Spermatophyta</taxon>
        <taxon>Magnoliopsida</taxon>
        <taxon>eudicotyledons</taxon>
        <taxon>Gunneridae</taxon>
        <taxon>Pentapetalae</taxon>
        <taxon>rosids</taxon>
        <taxon>malvids</taxon>
        <taxon>Malvales</taxon>
        <taxon>Malvaceae</taxon>
        <taxon>Grewioideae</taxon>
        <taxon>Apeibeae</taxon>
        <taxon>Corchorus</taxon>
    </lineage>
</organism>
<evidence type="ECO:0000256" key="1">
    <source>
        <dbReference type="SAM" id="MobiDB-lite"/>
    </source>
</evidence>
<protein>
    <submittedName>
        <fullName evidence="2">Uncharacterized protein</fullName>
    </submittedName>
</protein>
<sequence length="56" mass="6475">MEVINSNGDQQQRREIRDSKGRTPQGKVRWSTCGSKMSQLGKFFVISFVFVLIDRL</sequence>
<accession>A0A1R3KJP3</accession>
<evidence type="ECO:0000313" key="2">
    <source>
        <dbReference type="EMBL" id="OMP07307.1"/>
    </source>
</evidence>
<proteinExistence type="predicted"/>
<name>A0A1R3KJP3_9ROSI</name>
<dbReference type="AlphaFoldDB" id="A0A1R3KJP3"/>
<feature type="compositionally biased region" description="Polar residues" evidence="1">
    <location>
        <begin position="1"/>
        <end position="10"/>
    </location>
</feature>
<gene>
    <name evidence="2" type="ORF">COLO4_07453</name>
</gene>
<dbReference type="EMBL" id="AWUE01013306">
    <property type="protein sequence ID" value="OMP07307.1"/>
    <property type="molecule type" value="Genomic_DNA"/>
</dbReference>